<dbReference type="InterPro" id="IPR007848">
    <property type="entry name" value="Small_mtfrase_dom"/>
</dbReference>
<name>A0A967EZE9_9PROT</name>
<dbReference type="Pfam" id="PF05175">
    <property type="entry name" value="MTS"/>
    <property type="match status" value="1"/>
</dbReference>
<evidence type="ECO:0000259" key="3">
    <source>
        <dbReference type="Pfam" id="PF05175"/>
    </source>
</evidence>
<dbReference type="SUPFAM" id="SSF53335">
    <property type="entry name" value="S-adenosyl-L-methionine-dependent methyltransferases"/>
    <property type="match status" value="1"/>
</dbReference>
<dbReference type="InterPro" id="IPR029063">
    <property type="entry name" value="SAM-dependent_MTases_sf"/>
</dbReference>
<dbReference type="EMBL" id="JAAQPH010000012">
    <property type="protein sequence ID" value="NIA70217.1"/>
    <property type="molecule type" value="Genomic_DNA"/>
</dbReference>
<keyword evidence="2" id="KW-0949">S-adenosyl-L-methionine</keyword>
<keyword evidence="5" id="KW-1185">Reference proteome</keyword>
<gene>
    <name evidence="4" type="ORF">HBA54_16545</name>
</gene>
<sequence>MTEDSLLDGKVQLRQPAEGYRAAIDPVLLAAATPAVAGDVVADLGCGVASASLCLLHRIPEVRLVGLELQPLLGKLGQENAQLNAVEDRLSVHIGDVRAPPASVAAAGFDHVMMNPPYLDPAAARLSQHEVRRIATVEGEAGLAAWMNCALGLLRPRGSLTLIHRADRLDEILARLSGDCGHLTVLPLWPRLGQPAKRIIVQARKGTGAPLRLLPGLALHDESGTYSAAAEAVLRKAEALPL</sequence>
<dbReference type="PANTHER" id="PTHR47739:SF1">
    <property type="entry name" value="TRNA1(VAL) (ADENINE(37)-N6)-METHYLTRANSFERASE"/>
    <property type="match status" value="1"/>
</dbReference>
<dbReference type="AlphaFoldDB" id="A0A967EZE9"/>
<dbReference type="GO" id="GO:0008168">
    <property type="term" value="F:methyltransferase activity"/>
    <property type="evidence" value="ECO:0007669"/>
    <property type="project" value="UniProtKB-KW"/>
</dbReference>
<feature type="domain" description="Methyltransferase small" evidence="3">
    <location>
        <begin position="29"/>
        <end position="123"/>
    </location>
</feature>
<keyword evidence="1 4" id="KW-0489">Methyltransferase</keyword>
<organism evidence="4 5">
    <name type="scientific">Pelagibius litoralis</name>
    <dbReference type="NCBI Taxonomy" id="374515"/>
    <lineage>
        <taxon>Bacteria</taxon>
        <taxon>Pseudomonadati</taxon>
        <taxon>Pseudomonadota</taxon>
        <taxon>Alphaproteobacteria</taxon>
        <taxon>Rhodospirillales</taxon>
        <taxon>Rhodovibrionaceae</taxon>
        <taxon>Pelagibius</taxon>
    </lineage>
</organism>
<reference evidence="4" key="1">
    <citation type="submission" date="2020-03" db="EMBL/GenBank/DDBJ databases">
        <title>Genome of Pelagibius litoralis DSM 21314T.</title>
        <authorList>
            <person name="Wang G."/>
        </authorList>
    </citation>
    <scope>NUCLEOTIDE SEQUENCE</scope>
    <source>
        <strain evidence="4">DSM 21314</strain>
    </source>
</reference>
<evidence type="ECO:0000313" key="4">
    <source>
        <dbReference type="EMBL" id="NIA70217.1"/>
    </source>
</evidence>
<keyword evidence="1 4" id="KW-0808">Transferase</keyword>
<dbReference type="Proteomes" id="UP000761264">
    <property type="component" value="Unassembled WGS sequence"/>
</dbReference>
<protein>
    <submittedName>
        <fullName evidence="4">Methyltransferase</fullName>
    </submittedName>
</protein>
<dbReference type="InterPro" id="IPR050210">
    <property type="entry name" value="tRNA_Adenine-N(6)_MTase"/>
</dbReference>
<proteinExistence type="predicted"/>
<evidence type="ECO:0000313" key="5">
    <source>
        <dbReference type="Proteomes" id="UP000761264"/>
    </source>
</evidence>
<accession>A0A967EZE9</accession>
<dbReference type="GO" id="GO:0032259">
    <property type="term" value="P:methylation"/>
    <property type="evidence" value="ECO:0007669"/>
    <property type="project" value="UniProtKB-KW"/>
</dbReference>
<comment type="caution">
    <text evidence="4">The sequence shown here is derived from an EMBL/GenBank/DDBJ whole genome shotgun (WGS) entry which is preliminary data.</text>
</comment>
<dbReference type="Gene3D" id="3.40.50.150">
    <property type="entry name" value="Vaccinia Virus protein VP39"/>
    <property type="match status" value="1"/>
</dbReference>
<evidence type="ECO:0000256" key="1">
    <source>
        <dbReference type="ARBA" id="ARBA00022603"/>
    </source>
</evidence>
<evidence type="ECO:0000256" key="2">
    <source>
        <dbReference type="ARBA" id="ARBA00022691"/>
    </source>
</evidence>
<dbReference type="PANTHER" id="PTHR47739">
    <property type="entry name" value="TRNA1(VAL) (ADENINE(37)-N6)-METHYLTRANSFERASE"/>
    <property type="match status" value="1"/>
</dbReference>